<dbReference type="InterPro" id="IPR036944">
    <property type="entry name" value="PPIase_FKBP_N_sf"/>
</dbReference>
<dbReference type="SUPFAM" id="SSF54534">
    <property type="entry name" value="FKBP-like"/>
    <property type="match status" value="1"/>
</dbReference>
<organism evidence="8">
    <name type="scientific">Odontella aurita</name>
    <dbReference type="NCBI Taxonomy" id="265563"/>
    <lineage>
        <taxon>Eukaryota</taxon>
        <taxon>Sar</taxon>
        <taxon>Stramenopiles</taxon>
        <taxon>Ochrophyta</taxon>
        <taxon>Bacillariophyta</taxon>
        <taxon>Mediophyceae</taxon>
        <taxon>Biddulphiophycidae</taxon>
        <taxon>Eupodiscales</taxon>
        <taxon>Odontellaceae</taxon>
        <taxon>Odontella</taxon>
    </lineage>
</organism>
<dbReference type="FunFam" id="3.10.50.40:FF:000006">
    <property type="entry name" value="Peptidyl-prolyl cis-trans isomerase"/>
    <property type="match status" value="1"/>
</dbReference>
<evidence type="ECO:0000256" key="2">
    <source>
        <dbReference type="ARBA" id="ARBA00013194"/>
    </source>
</evidence>
<gene>
    <name evidence="8" type="ORF">OAUR00152_LOCUS6525</name>
</gene>
<dbReference type="GO" id="GO:0003755">
    <property type="term" value="F:peptidyl-prolyl cis-trans isomerase activity"/>
    <property type="evidence" value="ECO:0007669"/>
    <property type="project" value="UniProtKB-KW"/>
</dbReference>
<evidence type="ECO:0000256" key="4">
    <source>
        <dbReference type="ARBA" id="ARBA00023235"/>
    </source>
</evidence>
<dbReference type="InterPro" id="IPR046357">
    <property type="entry name" value="PPIase_dom_sf"/>
</dbReference>
<sequence>MQFARNIMVAFVAFRSSAAAFTATRSFGIRSTLAKSQAVATSRFMSSEAGPMPHDDDKMPFYALGVNLARQVGGQTSFNTILEEDELDLVLEGFGDSMKGTSVQSDEVVLGTFGPALNKILQERTEKIVDRVKADGEKYIENFLDCNDDAIKTESGMVYCEMTEGTGAQPDTSNTVEVHYHGTLTDGTVFDSSVDRGQTISFPLNGVIKGWQEGLAMMKEGGKATLVIPADLAYGDAGSPGGIPPGATLKFEVELFKVS</sequence>
<reference evidence="8" key="1">
    <citation type="submission" date="2021-01" db="EMBL/GenBank/DDBJ databases">
        <authorList>
            <person name="Corre E."/>
            <person name="Pelletier E."/>
            <person name="Niang G."/>
            <person name="Scheremetjew M."/>
            <person name="Finn R."/>
            <person name="Kale V."/>
            <person name="Holt S."/>
            <person name="Cochrane G."/>
            <person name="Meng A."/>
            <person name="Brown T."/>
            <person name="Cohen L."/>
        </authorList>
    </citation>
    <scope>NUCLEOTIDE SEQUENCE</scope>
    <source>
        <strain evidence="8">Isolate 1302-5</strain>
    </source>
</reference>
<keyword evidence="6" id="KW-0732">Signal</keyword>
<name>A0A7S4MD67_9STRA</name>
<protein>
    <recommendedName>
        <fullName evidence="2 5">peptidylprolyl isomerase</fullName>
        <ecNumber evidence="2 5">5.2.1.8</ecNumber>
    </recommendedName>
</protein>
<dbReference type="InterPro" id="IPR000774">
    <property type="entry name" value="PPIase_FKBP_N"/>
</dbReference>
<feature type="chain" id="PRO_5030566380" description="peptidylprolyl isomerase" evidence="6">
    <location>
        <begin position="20"/>
        <end position="259"/>
    </location>
</feature>
<dbReference type="AlphaFoldDB" id="A0A7S4MD67"/>
<comment type="catalytic activity">
    <reaction evidence="1 5">
        <text>[protein]-peptidylproline (omega=180) = [protein]-peptidylproline (omega=0)</text>
        <dbReference type="Rhea" id="RHEA:16237"/>
        <dbReference type="Rhea" id="RHEA-COMP:10747"/>
        <dbReference type="Rhea" id="RHEA-COMP:10748"/>
        <dbReference type="ChEBI" id="CHEBI:83833"/>
        <dbReference type="ChEBI" id="CHEBI:83834"/>
        <dbReference type="EC" id="5.2.1.8"/>
    </reaction>
</comment>
<keyword evidence="4 5" id="KW-0413">Isomerase</keyword>
<evidence type="ECO:0000256" key="3">
    <source>
        <dbReference type="ARBA" id="ARBA00023110"/>
    </source>
</evidence>
<dbReference type="Gene3D" id="1.10.287.460">
    <property type="entry name" value="Peptidyl-prolyl cis-trans isomerase, FKBP-type, N-terminal domain"/>
    <property type="match status" value="1"/>
</dbReference>
<dbReference type="PROSITE" id="PS50059">
    <property type="entry name" value="FKBP_PPIASE"/>
    <property type="match status" value="1"/>
</dbReference>
<feature type="domain" description="PPIase FKBP-type" evidence="7">
    <location>
        <begin position="173"/>
        <end position="259"/>
    </location>
</feature>
<evidence type="ECO:0000313" key="8">
    <source>
        <dbReference type="EMBL" id="CAE2216163.1"/>
    </source>
</evidence>
<accession>A0A7S4MD67</accession>
<dbReference type="EMBL" id="HBKQ01009699">
    <property type="protein sequence ID" value="CAE2216163.1"/>
    <property type="molecule type" value="Transcribed_RNA"/>
</dbReference>
<feature type="signal peptide" evidence="6">
    <location>
        <begin position="1"/>
        <end position="19"/>
    </location>
</feature>
<dbReference type="Pfam" id="PF01346">
    <property type="entry name" value="FKBP_N"/>
    <property type="match status" value="1"/>
</dbReference>
<dbReference type="PANTHER" id="PTHR43811:SF19">
    <property type="entry name" value="39 KDA FK506-BINDING NUCLEAR PROTEIN"/>
    <property type="match status" value="1"/>
</dbReference>
<keyword evidence="3 5" id="KW-0697">Rotamase</keyword>
<proteinExistence type="predicted"/>
<evidence type="ECO:0000259" key="7">
    <source>
        <dbReference type="PROSITE" id="PS50059"/>
    </source>
</evidence>
<evidence type="ECO:0000256" key="6">
    <source>
        <dbReference type="SAM" id="SignalP"/>
    </source>
</evidence>
<dbReference type="InterPro" id="IPR001179">
    <property type="entry name" value="PPIase_FKBP_dom"/>
</dbReference>
<dbReference type="PANTHER" id="PTHR43811">
    <property type="entry name" value="FKBP-TYPE PEPTIDYL-PROLYL CIS-TRANS ISOMERASE FKPA"/>
    <property type="match status" value="1"/>
</dbReference>
<evidence type="ECO:0000256" key="1">
    <source>
        <dbReference type="ARBA" id="ARBA00000971"/>
    </source>
</evidence>
<dbReference type="GO" id="GO:0006457">
    <property type="term" value="P:protein folding"/>
    <property type="evidence" value="ECO:0007669"/>
    <property type="project" value="InterPro"/>
</dbReference>
<dbReference type="Pfam" id="PF00254">
    <property type="entry name" value="FKBP_C"/>
    <property type="match status" value="1"/>
</dbReference>
<evidence type="ECO:0000256" key="5">
    <source>
        <dbReference type="PROSITE-ProRule" id="PRU00277"/>
    </source>
</evidence>
<dbReference type="Gene3D" id="3.10.50.40">
    <property type="match status" value="1"/>
</dbReference>
<dbReference type="EC" id="5.2.1.8" evidence="2 5"/>